<evidence type="ECO:0000313" key="1">
    <source>
        <dbReference type="EMBL" id="MFC7617657.1"/>
    </source>
</evidence>
<dbReference type="Proteomes" id="UP001596512">
    <property type="component" value="Unassembled WGS sequence"/>
</dbReference>
<comment type="caution">
    <text evidence="1">The sequence shown here is derived from an EMBL/GenBank/DDBJ whole genome shotgun (WGS) entry which is preliminary data.</text>
</comment>
<keyword evidence="2" id="KW-1185">Reference proteome</keyword>
<accession>A0ABW2TXN6</accession>
<dbReference type="EMBL" id="JBHTEY010000004">
    <property type="protein sequence ID" value="MFC7617657.1"/>
    <property type="molecule type" value="Genomic_DNA"/>
</dbReference>
<organism evidence="1 2">
    <name type="scientific">Actinokineospora soli</name>
    <dbReference type="NCBI Taxonomy" id="1048753"/>
    <lineage>
        <taxon>Bacteria</taxon>
        <taxon>Bacillati</taxon>
        <taxon>Actinomycetota</taxon>
        <taxon>Actinomycetes</taxon>
        <taxon>Pseudonocardiales</taxon>
        <taxon>Pseudonocardiaceae</taxon>
        <taxon>Actinokineospora</taxon>
    </lineage>
</organism>
<proteinExistence type="predicted"/>
<protein>
    <submittedName>
        <fullName evidence="1">Uncharacterized protein</fullName>
    </submittedName>
</protein>
<reference evidence="2" key="1">
    <citation type="journal article" date="2019" name="Int. J. Syst. Evol. Microbiol.">
        <title>The Global Catalogue of Microorganisms (GCM) 10K type strain sequencing project: providing services to taxonomists for standard genome sequencing and annotation.</title>
        <authorList>
            <consortium name="The Broad Institute Genomics Platform"/>
            <consortium name="The Broad Institute Genome Sequencing Center for Infectious Disease"/>
            <person name="Wu L."/>
            <person name="Ma J."/>
        </authorList>
    </citation>
    <scope>NUCLEOTIDE SEQUENCE [LARGE SCALE GENOMIC DNA]</scope>
    <source>
        <strain evidence="2">JCM 17695</strain>
    </source>
</reference>
<gene>
    <name evidence="1" type="ORF">ACFQV2_33880</name>
</gene>
<name>A0ABW2TXN6_9PSEU</name>
<evidence type="ECO:0000313" key="2">
    <source>
        <dbReference type="Proteomes" id="UP001596512"/>
    </source>
</evidence>
<sequence length="54" mass="6031">MVDTSAAASSLVTLLSWTWEPGPIWCTPSDFQWLKCSCWLITFSTTVPLAVRIL</sequence>